<sequence length="131" mass="14950">MSNNAFGSSFSDTYLNAYNEEQDVGAIFPNWESLENALKIYELEHQPKKKINDANHREKESKKVGCPWQLNAGCRKNVDAIIINKLIENHNHSLTPHRKEFASSLRSLSQEVLDDIKFLTQECNLGTKAQC</sequence>
<evidence type="ECO:0000313" key="2">
    <source>
        <dbReference type="Proteomes" id="UP000789366"/>
    </source>
</evidence>
<evidence type="ECO:0000313" key="1">
    <source>
        <dbReference type="EMBL" id="CAG8565034.1"/>
    </source>
</evidence>
<gene>
    <name evidence="1" type="ORF">SPELUC_LOCUS5763</name>
</gene>
<comment type="caution">
    <text evidence="1">The sequence shown here is derived from an EMBL/GenBank/DDBJ whole genome shotgun (WGS) entry which is preliminary data.</text>
</comment>
<organism evidence="1 2">
    <name type="scientific">Cetraspora pellucida</name>
    <dbReference type="NCBI Taxonomy" id="1433469"/>
    <lineage>
        <taxon>Eukaryota</taxon>
        <taxon>Fungi</taxon>
        <taxon>Fungi incertae sedis</taxon>
        <taxon>Mucoromycota</taxon>
        <taxon>Glomeromycotina</taxon>
        <taxon>Glomeromycetes</taxon>
        <taxon>Diversisporales</taxon>
        <taxon>Gigasporaceae</taxon>
        <taxon>Cetraspora</taxon>
    </lineage>
</organism>
<reference evidence="1" key="1">
    <citation type="submission" date="2021-06" db="EMBL/GenBank/DDBJ databases">
        <authorList>
            <person name="Kallberg Y."/>
            <person name="Tangrot J."/>
            <person name="Rosling A."/>
        </authorList>
    </citation>
    <scope>NUCLEOTIDE SEQUENCE</scope>
    <source>
        <strain evidence="1">28 12/20/2015</strain>
    </source>
</reference>
<keyword evidence="2" id="KW-1185">Reference proteome</keyword>
<dbReference type="EMBL" id="CAJVPW010006128">
    <property type="protein sequence ID" value="CAG8565034.1"/>
    <property type="molecule type" value="Genomic_DNA"/>
</dbReference>
<proteinExistence type="predicted"/>
<dbReference type="Proteomes" id="UP000789366">
    <property type="component" value="Unassembled WGS sequence"/>
</dbReference>
<protein>
    <submittedName>
        <fullName evidence="1">3469_t:CDS:1</fullName>
    </submittedName>
</protein>
<name>A0ACA9M7G3_9GLOM</name>
<accession>A0ACA9M7G3</accession>